<keyword evidence="4 8" id="KW-0479">Metal-binding</keyword>
<dbReference type="GO" id="GO:0005506">
    <property type="term" value="F:iron ion binding"/>
    <property type="evidence" value="ECO:0007669"/>
    <property type="project" value="InterPro"/>
</dbReference>
<reference evidence="9 10" key="1">
    <citation type="journal article" date="2016" name="Mol. Biol. Evol.">
        <title>Comparative Genomics of Early-Diverging Mushroom-Forming Fungi Provides Insights into the Origins of Lignocellulose Decay Capabilities.</title>
        <authorList>
            <person name="Nagy L.G."/>
            <person name="Riley R."/>
            <person name="Tritt A."/>
            <person name="Adam C."/>
            <person name="Daum C."/>
            <person name="Floudas D."/>
            <person name="Sun H."/>
            <person name="Yadav J.S."/>
            <person name="Pangilinan J."/>
            <person name="Larsson K.H."/>
            <person name="Matsuura K."/>
            <person name="Barry K."/>
            <person name="Labutti K."/>
            <person name="Kuo R."/>
            <person name="Ohm R.A."/>
            <person name="Bhattacharya S.S."/>
            <person name="Shirouzu T."/>
            <person name="Yoshinaga Y."/>
            <person name="Martin F.M."/>
            <person name="Grigoriev I.V."/>
            <person name="Hibbett D.S."/>
        </authorList>
    </citation>
    <scope>NUCLEOTIDE SEQUENCE [LARGE SCALE GENOMIC DNA]</scope>
    <source>
        <strain evidence="9 10">HHB10207 ss-3</strain>
    </source>
</reference>
<evidence type="ECO:0000256" key="4">
    <source>
        <dbReference type="ARBA" id="ARBA00022723"/>
    </source>
</evidence>
<evidence type="ECO:0000256" key="5">
    <source>
        <dbReference type="ARBA" id="ARBA00023002"/>
    </source>
</evidence>
<sequence length="116" mass="13383">MMHNPHDFPDALKFLPERFVERHENGYILRSDVQNPEDIGFGFGRRICPGRYFASSWLWVTIATSLGVFEILPEIDPAGNPVLPDLEYEPRLVSHPKPFRCQLRVRPSIASLLDHE</sequence>
<dbReference type="InterPro" id="IPR001128">
    <property type="entry name" value="Cyt_P450"/>
</dbReference>
<dbReference type="OrthoDB" id="3255500at2759"/>
<keyword evidence="10" id="KW-1185">Reference proteome</keyword>
<comment type="similarity">
    <text evidence="2 8">Belongs to the cytochrome P450 family.</text>
</comment>
<name>A0A165YIA5_9AGAM</name>
<organism evidence="9 10">
    <name type="scientific">Sistotremastrum suecicum HHB10207 ss-3</name>
    <dbReference type="NCBI Taxonomy" id="1314776"/>
    <lineage>
        <taxon>Eukaryota</taxon>
        <taxon>Fungi</taxon>
        <taxon>Dikarya</taxon>
        <taxon>Basidiomycota</taxon>
        <taxon>Agaricomycotina</taxon>
        <taxon>Agaricomycetes</taxon>
        <taxon>Sistotremastrales</taxon>
        <taxon>Sistotremastraceae</taxon>
        <taxon>Sistotremastrum</taxon>
    </lineage>
</organism>
<dbReference type="PROSITE" id="PS00086">
    <property type="entry name" value="CYTOCHROME_P450"/>
    <property type="match status" value="1"/>
</dbReference>
<dbReference type="InterPro" id="IPR050364">
    <property type="entry name" value="Cytochrome_P450_fung"/>
</dbReference>
<dbReference type="AlphaFoldDB" id="A0A165YIA5"/>
<dbReference type="STRING" id="1314776.A0A165YIA5"/>
<keyword evidence="3 8" id="KW-0349">Heme</keyword>
<dbReference type="GO" id="GO:0020037">
    <property type="term" value="F:heme binding"/>
    <property type="evidence" value="ECO:0007669"/>
    <property type="project" value="InterPro"/>
</dbReference>
<keyword evidence="6 8" id="KW-0408">Iron</keyword>
<proteinExistence type="inferred from homology"/>
<gene>
    <name evidence="9" type="ORF">SISSUDRAFT_1054426</name>
</gene>
<dbReference type="EMBL" id="KV428252">
    <property type="protein sequence ID" value="KZT33281.1"/>
    <property type="molecule type" value="Genomic_DNA"/>
</dbReference>
<protein>
    <submittedName>
        <fullName evidence="9">Cytochrome P450</fullName>
    </submittedName>
</protein>
<accession>A0A165YIA5</accession>
<comment type="cofactor">
    <cofactor evidence="1">
        <name>heme</name>
        <dbReference type="ChEBI" id="CHEBI:30413"/>
    </cofactor>
</comment>
<evidence type="ECO:0000313" key="10">
    <source>
        <dbReference type="Proteomes" id="UP000076798"/>
    </source>
</evidence>
<dbReference type="Pfam" id="PF00067">
    <property type="entry name" value="p450"/>
    <property type="match status" value="1"/>
</dbReference>
<dbReference type="Proteomes" id="UP000076798">
    <property type="component" value="Unassembled WGS sequence"/>
</dbReference>
<evidence type="ECO:0000313" key="9">
    <source>
        <dbReference type="EMBL" id="KZT33281.1"/>
    </source>
</evidence>
<dbReference type="GO" id="GO:0004497">
    <property type="term" value="F:monooxygenase activity"/>
    <property type="evidence" value="ECO:0007669"/>
    <property type="project" value="UniProtKB-KW"/>
</dbReference>
<evidence type="ECO:0000256" key="2">
    <source>
        <dbReference type="ARBA" id="ARBA00010617"/>
    </source>
</evidence>
<dbReference type="PANTHER" id="PTHR46300:SF7">
    <property type="entry name" value="P450, PUTATIVE (EUROFUNG)-RELATED"/>
    <property type="match status" value="1"/>
</dbReference>
<keyword evidence="5 8" id="KW-0560">Oxidoreductase</keyword>
<dbReference type="InterPro" id="IPR036396">
    <property type="entry name" value="Cyt_P450_sf"/>
</dbReference>
<dbReference type="GO" id="GO:0016705">
    <property type="term" value="F:oxidoreductase activity, acting on paired donors, with incorporation or reduction of molecular oxygen"/>
    <property type="evidence" value="ECO:0007669"/>
    <property type="project" value="InterPro"/>
</dbReference>
<evidence type="ECO:0000256" key="1">
    <source>
        <dbReference type="ARBA" id="ARBA00001971"/>
    </source>
</evidence>
<dbReference type="PANTHER" id="PTHR46300">
    <property type="entry name" value="P450, PUTATIVE (EUROFUNG)-RELATED-RELATED"/>
    <property type="match status" value="1"/>
</dbReference>
<dbReference type="Gene3D" id="1.10.630.10">
    <property type="entry name" value="Cytochrome P450"/>
    <property type="match status" value="1"/>
</dbReference>
<dbReference type="InterPro" id="IPR017972">
    <property type="entry name" value="Cyt_P450_CS"/>
</dbReference>
<evidence type="ECO:0000256" key="7">
    <source>
        <dbReference type="ARBA" id="ARBA00023033"/>
    </source>
</evidence>
<evidence type="ECO:0000256" key="3">
    <source>
        <dbReference type="ARBA" id="ARBA00022617"/>
    </source>
</evidence>
<evidence type="ECO:0000256" key="6">
    <source>
        <dbReference type="ARBA" id="ARBA00023004"/>
    </source>
</evidence>
<keyword evidence="7 8" id="KW-0503">Monooxygenase</keyword>
<evidence type="ECO:0000256" key="8">
    <source>
        <dbReference type="RuleBase" id="RU000461"/>
    </source>
</evidence>
<dbReference type="SUPFAM" id="SSF48264">
    <property type="entry name" value="Cytochrome P450"/>
    <property type="match status" value="1"/>
</dbReference>